<reference evidence="1 2" key="1">
    <citation type="journal article" date="2022" name="bioRxiv">
        <title>The genome of the oomycete Peronosclerospora sorghi, a cosmopolitan pathogen of maize and sorghum, is inflated with dispersed pseudogenes.</title>
        <authorList>
            <person name="Fletcher K."/>
            <person name="Martin F."/>
            <person name="Isakeit T."/>
            <person name="Cavanaugh K."/>
            <person name="Magill C."/>
            <person name="Michelmore R."/>
        </authorList>
    </citation>
    <scope>NUCLEOTIDE SEQUENCE [LARGE SCALE GENOMIC DNA]</scope>
    <source>
        <strain evidence="1">P6</strain>
    </source>
</reference>
<name>A0ACC0VI23_9STRA</name>
<sequence length="67" mass="7176">MKNRKPFSQSRMHDLEPMGTSTPTEDAETGQEQRDDHIEGPPGASIAEGSTSKVGATQDDIEPGAFC</sequence>
<protein>
    <submittedName>
        <fullName evidence="1">Uncharacterized protein</fullName>
    </submittedName>
</protein>
<proteinExistence type="predicted"/>
<organism evidence="1 2">
    <name type="scientific">Peronosclerospora sorghi</name>
    <dbReference type="NCBI Taxonomy" id="230839"/>
    <lineage>
        <taxon>Eukaryota</taxon>
        <taxon>Sar</taxon>
        <taxon>Stramenopiles</taxon>
        <taxon>Oomycota</taxon>
        <taxon>Peronosporomycetes</taxon>
        <taxon>Peronosporales</taxon>
        <taxon>Peronosporaceae</taxon>
        <taxon>Peronosclerospora</taxon>
    </lineage>
</organism>
<dbReference type="Proteomes" id="UP001163321">
    <property type="component" value="Chromosome 9"/>
</dbReference>
<evidence type="ECO:0000313" key="2">
    <source>
        <dbReference type="Proteomes" id="UP001163321"/>
    </source>
</evidence>
<dbReference type="EMBL" id="CM047588">
    <property type="protein sequence ID" value="KAI9905570.1"/>
    <property type="molecule type" value="Genomic_DNA"/>
</dbReference>
<accession>A0ACC0VI23</accession>
<evidence type="ECO:0000313" key="1">
    <source>
        <dbReference type="EMBL" id="KAI9905570.1"/>
    </source>
</evidence>
<comment type="caution">
    <text evidence="1">The sequence shown here is derived from an EMBL/GenBank/DDBJ whole genome shotgun (WGS) entry which is preliminary data.</text>
</comment>
<keyword evidence="2" id="KW-1185">Reference proteome</keyword>
<gene>
    <name evidence="1" type="ORF">PsorP6_014121</name>
</gene>